<evidence type="ECO:0000256" key="1">
    <source>
        <dbReference type="ARBA" id="ARBA00022729"/>
    </source>
</evidence>
<reference evidence="4 5" key="1">
    <citation type="submission" date="2016-04" db="EMBL/GenBank/DDBJ databases">
        <authorList>
            <person name="Evans L.H."/>
            <person name="Alamgir A."/>
            <person name="Owens N."/>
            <person name="Weber N.D."/>
            <person name="Virtaneva K."/>
            <person name="Barbian K."/>
            <person name="Babar A."/>
            <person name="Rosenke K."/>
        </authorList>
    </citation>
    <scope>NUCLEOTIDE SEQUENCE [LARGE SCALE GENOMIC DNA]</scope>
    <source>
        <strain evidence="4 5">CCM 8644</strain>
    </source>
</reference>
<dbReference type="EMBL" id="LWHJ01000031">
    <property type="protein sequence ID" value="OAQ38269.1"/>
    <property type="molecule type" value="Genomic_DNA"/>
</dbReference>
<evidence type="ECO:0000259" key="3">
    <source>
        <dbReference type="Pfam" id="PF05426"/>
    </source>
</evidence>
<comment type="caution">
    <text evidence="4">The sequence shown here is derived from an EMBL/GenBank/DDBJ whole genome shotgun (WGS) entry which is preliminary data.</text>
</comment>
<dbReference type="InterPro" id="IPR008397">
    <property type="entry name" value="Alginate_lyase_dom"/>
</dbReference>
<name>A0A179DCL3_9SPHI</name>
<evidence type="ECO:0000313" key="5">
    <source>
        <dbReference type="Proteomes" id="UP000078459"/>
    </source>
</evidence>
<dbReference type="OrthoDB" id="7210452at2"/>
<dbReference type="GO" id="GO:0016829">
    <property type="term" value="F:lyase activity"/>
    <property type="evidence" value="ECO:0007669"/>
    <property type="project" value="UniProtKB-KW"/>
</dbReference>
<dbReference type="Proteomes" id="UP000078459">
    <property type="component" value="Unassembled WGS sequence"/>
</dbReference>
<dbReference type="Pfam" id="PF05426">
    <property type="entry name" value="Alginate_lyase"/>
    <property type="match status" value="1"/>
</dbReference>
<dbReference type="GO" id="GO:0042597">
    <property type="term" value="C:periplasmic space"/>
    <property type="evidence" value="ECO:0007669"/>
    <property type="project" value="InterPro"/>
</dbReference>
<keyword evidence="2 4" id="KW-0456">Lyase</keyword>
<dbReference type="Gene3D" id="1.50.10.100">
    <property type="entry name" value="Chondroitin AC/alginate lyase"/>
    <property type="match status" value="1"/>
</dbReference>
<accession>A0A179DCL3</accession>
<dbReference type="InterPro" id="IPR008929">
    <property type="entry name" value="Chondroitin_lyas"/>
</dbReference>
<dbReference type="RefSeq" id="WP_068823662.1">
    <property type="nucleotide sequence ID" value="NZ_LWHJ01000031.1"/>
</dbReference>
<dbReference type="SUPFAM" id="SSF48230">
    <property type="entry name" value="Chondroitin AC/alginate lyase"/>
    <property type="match status" value="1"/>
</dbReference>
<dbReference type="STRING" id="1826909.A5893_15880"/>
<keyword evidence="5" id="KW-1185">Reference proteome</keyword>
<sequence length="389" mass="44235">MFRTFGIIFIFLVFQSCSPRIKTEKSSIAKQAEDVLKKQTLAEADWAMLQKPETLTNTLSPRSDGGIHDFYSEGDYWWPNPKDPNGPYIQKDGLTNPDNFTAHRSAMIRFSKIIGALASAYKITADEKYVKQAVLHLKAWFVNPESLMNPNLEYAQAIKGLFKGRGIGIIDTIHLLDVAQGTLIMSSQINPADLITIKNWFDDYLKWLMTSKNGNDEMNAKNNHGTCFTLQIAGFAKLTGNQELLDLCINRYKALLLPSQMVADGSFPLEMARTKPYGYSIFNLDAMTILCQILSTSGDNLFGFETPDGKSIKRGVEFMYPFIDNKSSWTLTPDVMFWNDWPVAQPFLIFGSNAYQNQKWFNTWKGLEHQPKVNEVIRNLPIKYPLLFM</sequence>
<feature type="domain" description="Alginate lyase" evidence="3">
    <location>
        <begin position="56"/>
        <end position="329"/>
    </location>
</feature>
<reference evidence="4 5" key="2">
    <citation type="submission" date="2016-06" db="EMBL/GenBank/DDBJ databases">
        <title>Pedobacter psychrophilus sp. nov., isolated from Antarctic fragmentary rock.</title>
        <authorList>
            <person name="Svec P."/>
        </authorList>
    </citation>
    <scope>NUCLEOTIDE SEQUENCE [LARGE SCALE GENOMIC DNA]</scope>
    <source>
        <strain evidence="4 5">CCM 8644</strain>
    </source>
</reference>
<protein>
    <submittedName>
        <fullName evidence="4">Alginate lyase</fullName>
    </submittedName>
</protein>
<proteinExistence type="predicted"/>
<organism evidence="4 5">
    <name type="scientific">Pedobacter psychrophilus</name>
    <dbReference type="NCBI Taxonomy" id="1826909"/>
    <lineage>
        <taxon>Bacteria</taxon>
        <taxon>Pseudomonadati</taxon>
        <taxon>Bacteroidota</taxon>
        <taxon>Sphingobacteriia</taxon>
        <taxon>Sphingobacteriales</taxon>
        <taxon>Sphingobacteriaceae</taxon>
        <taxon>Pedobacter</taxon>
    </lineage>
</organism>
<dbReference type="AlphaFoldDB" id="A0A179DCL3"/>
<evidence type="ECO:0000256" key="2">
    <source>
        <dbReference type="ARBA" id="ARBA00023239"/>
    </source>
</evidence>
<dbReference type="PROSITE" id="PS51257">
    <property type="entry name" value="PROKAR_LIPOPROTEIN"/>
    <property type="match status" value="1"/>
</dbReference>
<evidence type="ECO:0000313" key="4">
    <source>
        <dbReference type="EMBL" id="OAQ38269.1"/>
    </source>
</evidence>
<gene>
    <name evidence="4" type="ORF">A5893_15880</name>
</gene>
<keyword evidence="1" id="KW-0732">Signal</keyword>